<comment type="caution">
    <text evidence="1">The sequence shown here is derived from an EMBL/GenBank/DDBJ whole genome shotgun (WGS) entry which is preliminary data.</text>
</comment>
<gene>
    <name evidence="1" type="ORF">BDM02DRAFT_823921</name>
</gene>
<dbReference type="Proteomes" id="UP000886501">
    <property type="component" value="Unassembled WGS sequence"/>
</dbReference>
<organism evidence="1 2">
    <name type="scientific">Thelephora ganbajun</name>
    <name type="common">Ganba fungus</name>
    <dbReference type="NCBI Taxonomy" id="370292"/>
    <lineage>
        <taxon>Eukaryota</taxon>
        <taxon>Fungi</taxon>
        <taxon>Dikarya</taxon>
        <taxon>Basidiomycota</taxon>
        <taxon>Agaricomycotina</taxon>
        <taxon>Agaricomycetes</taxon>
        <taxon>Thelephorales</taxon>
        <taxon>Thelephoraceae</taxon>
        <taxon>Thelephora</taxon>
    </lineage>
</organism>
<evidence type="ECO:0000313" key="1">
    <source>
        <dbReference type="EMBL" id="KAF9644938.1"/>
    </source>
</evidence>
<dbReference type="EMBL" id="MU118112">
    <property type="protein sequence ID" value="KAF9644938.1"/>
    <property type="molecule type" value="Genomic_DNA"/>
</dbReference>
<proteinExistence type="predicted"/>
<reference evidence="1" key="1">
    <citation type="submission" date="2019-10" db="EMBL/GenBank/DDBJ databases">
        <authorList>
            <consortium name="DOE Joint Genome Institute"/>
            <person name="Kuo A."/>
            <person name="Miyauchi S."/>
            <person name="Kiss E."/>
            <person name="Drula E."/>
            <person name="Kohler A."/>
            <person name="Sanchez-Garcia M."/>
            <person name="Andreopoulos B."/>
            <person name="Barry K.W."/>
            <person name="Bonito G."/>
            <person name="Buee M."/>
            <person name="Carver A."/>
            <person name="Chen C."/>
            <person name="Cichocki N."/>
            <person name="Clum A."/>
            <person name="Culley D."/>
            <person name="Crous P.W."/>
            <person name="Fauchery L."/>
            <person name="Girlanda M."/>
            <person name="Hayes R."/>
            <person name="Keri Z."/>
            <person name="Labutti K."/>
            <person name="Lipzen A."/>
            <person name="Lombard V."/>
            <person name="Magnuson J."/>
            <person name="Maillard F."/>
            <person name="Morin E."/>
            <person name="Murat C."/>
            <person name="Nolan M."/>
            <person name="Ohm R."/>
            <person name="Pangilinan J."/>
            <person name="Pereira M."/>
            <person name="Perotto S."/>
            <person name="Peter M."/>
            <person name="Riley R."/>
            <person name="Sitrit Y."/>
            <person name="Stielow B."/>
            <person name="Szollosi G."/>
            <person name="Zifcakova L."/>
            <person name="Stursova M."/>
            <person name="Spatafora J.W."/>
            <person name="Tedersoo L."/>
            <person name="Vaario L.-M."/>
            <person name="Yamada A."/>
            <person name="Yan M."/>
            <person name="Wang P."/>
            <person name="Xu J."/>
            <person name="Bruns T."/>
            <person name="Baldrian P."/>
            <person name="Vilgalys R."/>
            <person name="Henrissat B."/>
            <person name="Grigoriev I.V."/>
            <person name="Hibbett D."/>
            <person name="Nagy L.G."/>
            <person name="Martin F.M."/>
        </authorList>
    </citation>
    <scope>NUCLEOTIDE SEQUENCE</scope>
    <source>
        <strain evidence="1">P2</strain>
    </source>
</reference>
<evidence type="ECO:0000313" key="2">
    <source>
        <dbReference type="Proteomes" id="UP000886501"/>
    </source>
</evidence>
<sequence>MLQGSCNLEASEASKHFVEGLVLEFPEFRIVSEWMPNGNILGYITKYPAVNRLELLIGVTRGLDYLHNNEVIHGGLKSSNILIDAKGNPRFSDFGLFSIMDTDSAQPDHNAVRYCAPELLDTKEVVGVEKKQPTTKSGVYSLSMVIVAVRLSFKSAIVSSSSS</sequence>
<keyword evidence="2" id="KW-1185">Reference proteome</keyword>
<accession>A0ACB6Z5R0</accession>
<reference evidence="1" key="2">
    <citation type="journal article" date="2020" name="Nat. Commun.">
        <title>Large-scale genome sequencing of mycorrhizal fungi provides insights into the early evolution of symbiotic traits.</title>
        <authorList>
            <person name="Miyauchi S."/>
            <person name="Kiss E."/>
            <person name="Kuo A."/>
            <person name="Drula E."/>
            <person name="Kohler A."/>
            <person name="Sanchez-Garcia M."/>
            <person name="Morin E."/>
            <person name="Andreopoulos B."/>
            <person name="Barry K.W."/>
            <person name="Bonito G."/>
            <person name="Buee M."/>
            <person name="Carver A."/>
            <person name="Chen C."/>
            <person name="Cichocki N."/>
            <person name="Clum A."/>
            <person name="Culley D."/>
            <person name="Crous P.W."/>
            <person name="Fauchery L."/>
            <person name="Girlanda M."/>
            <person name="Hayes R.D."/>
            <person name="Keri Z."/>
            <person name="LaButti K."/>
            <person name="Lipzen A."/>
            <person name="Lombard V."/>
            <person name="Magnuson J."/>
            <person name="Maillard F."/>
            <person name="Murat C."/>
            <person name="Nolan M."/>
            <person name="Ohm R.A."/>
            <person name="Pangilinan J."/>
            <person name="Pereira M.F."/>
            <person name="Perotto S."/>
            <person name="Peter M."/>
            <person name="Pfister S."/>
            <person name="Riley R."/>
            <person name="Sitrit Y."/>
            <person name="Stielow J.B."/>
            <person name="Szollosi G."/>
            <person name="Zifcakova L."/>
            <person name="Stursova M."/>
            <person name="Spatafora J.W."/>
            <person name="Tedersoo L."/>
            <person name="Vaario L.M."/>
            <person name="Yamada A."/>
            <person name="Yan M."/>
            <person name="Wang P."/>
            <person name="Xu J."/>
            <person name="Bruns T."/>
            <person name="Baldrian P."/>
            <person name="Vilgalys R."/>
            <person name="Dunand C."/>
            <person name="Henrissat B."/>
            <person name="Grigoriev I.V."/>
            <person name="Hibbett D."/>
            <person name="Nagy L.G."/>
            <person name="Martin F.M."/>
        </authorList>
    </citation>
    <scope>NUCLEOTIDE SEQUENCE</scope>
    <source>
        <strain evidence="1">P2</strain>
    </source>
</reference>
<protein>
    <submittedName>
        <fullName evidence="1">Kinase-like protein</fullName>
    </submittedName>
</protein>
<name>A0ACB6Z5R0_THEGA</name>